<reference evidence="6 7" key="1">
    <citation type="journal article" date="2006" name="Science">
        <title>The 160-kilobase genome of the bacterial endosymbiont Carsonella.</title>
        <authorList>
            <person name="Nakabachi A."/>
            <person name="Yamashita A."/>
            <person name="Toh H."/>
            <person name="Ishikawa H."/>
            <person name="Dunbar H."/>
            <person name="Moran N."/>
            <person name="Hattori M."/>
        </authorList>
    </citation>
    <scope>NUCLEOTIDE SEQUENCE [LARGE SCALE GENOMIC DNA]</scope>
    <source>
        <strain evidence="6 7">PV</strain>
    </source>
</reference>
<dbReference type="AlphaFoldDB" id="Q05FU9"/>
<dbReference type="Proteomes" id="UP000000777">
    <property type="component" value="Chromosome"/>
</dbReference>
<dbReference type="PANTHER" id="PTHR43804">
    <property type="entry name" value="LD18447P"/>
    <property type="match status" value="1"/>
</dbReference>
<dbReference type="OrthoDB" id="9806673at2"/>
<dbReference type="InterPro" id="IPR045853">
    <property type="entry name" value="Pep_chain_release_fac_I_sf"/>
</dbReference>
<feature type="domain" description="Prokaryotic-type class I peptide chain release factors" evidence="4">
    <location>
        <begin position="102"/>
        <end position="208"/>
    </location>
</feature>
<dbReference type="Pfam" id="PF03462">
    <property type="entry name" value="PCRF"/>
    <property type="match status" value="1"/>
</dbReference>
<accession>Q05FU9</accession>
<dbReference type="STRING" id="387662.CRP_041"/>
<dbReference type="InterPro" id="IPR000352">
    <property type="entry name" value="Pep_chain_release_fac_I"/>
</dbReference>
<dbReference type="GO" id="GO:0003747">
    <property type="term" value="F:translation release factor activity"/>
    <property type="evidence" value="ECO:0007669"/>
    <property type="project" value="InterPro"/>
</dbReference>
<keyword evidence="3" id="KW-0648">Protein biosynthesis</keyword>
<name>Q05FU9_CARRP</name>
<dbReference type="Gene3D" id="3.30.70.1660">
    <property type="match status" value="1"/>
</dbReference>
<evidence type="ECO:0000256" key="1">
    <source>
        <dbReference type="ARBA" id="ARBA00010835"/>
    </source>
</evidence>
<evidence type="ECO:0000259" key="5">
    <source>
        <dbReference type="Pfam" id="PF03462"/>
    </source>
</evidence>
<dbReference type="GO" id="GO:0005737">
    <property type="term" value="C:cytoplasm"/>
    <property type="evidence" value="ECO:0007669"/>
    <property type="project" value="UniProtKB-ARBA"/>
</dbReference>
<comment type="similarity">
    <text evidence="1">Belongs to the prokaryotic/mitochondrial release factor family.</text>
</comment>
<proteinExistence type="inferred from homology"/>
<dbReference type="RefSeq" id="WP_011672264.1">
    <property type="nucleotide sequence ID" value="NC_008512.1"/>
</dbReference>
<feature type="domain" description="Peptide chain release factor" evidence="5">
    <location>
        <begin position="5"/>
        <end position="92"/>
    </location>
</feature>
<organism evidence="6 7">
    <name type="scientific">Carsonella ruddii (strain PV)</name>
    <dbReference type="NCBI Taxonomy" id="387662"/>
    <lineage>
        <taxon>Bacteria</taxon>
        <taxon>Pseudomonadati</taxon>
        <taxon>Pseudomonadota</taxon>
        <taxon>Gammaproteobacteria</taxon>
        <taxon>Oceanospirillales</taxon>
        <taxon>Halomonadaceae</taxon>
        <taxon>Zymobacter group</taxon>
        <taxon>Candidatus Carsonella</taxon>
    </lineage>
</organism>
<dbReference type="EMBL" id="AP009180">
    <property type="protein sequence ID" value="BAF35072.1"/>
    <property type="molecule type" value="Genomic_DNA"/>
</dbReference>
<protein>
    <submittedName>
        <fullName evidence="6">Putative peptide chain release factor A</fullName>
    </submittedName>
</protein>
<evidence type="ECO:0000256" key="3">
    <source>
        <dbReference type="ARBA" id="ARBA00022917"/>
    </source>
</evidence>
<dbReference type="Gene3D" id="3.30.160.20">
    <property type="match status" value="1"/>
</dbReference>
<dbReference type="HOGENOM" id="CLU_036856_0_9_6"/>
<dbReference type="Pfam" id="PF00472">
    <property type="entry name" value="RF-1"/>
    <property type="match status" value="1"/>
</dbReference>
<dbReference type="PANTHER" id="PTHR43804:SF7">
    <property type="entry name" value="LD18447P"/>
    <property type="match status" value="1"/>
</dbReference>
<dbReference type="KEGG" id="crp:CRP_041"/>
<evidence type="ECO:0000256" key="2">
    <source>
        <dbReference type="ARBA" id="ARBA00022481"/>
    </source>
</evidence>
<evidence type="ECO:0000313" key="6">
    <source>
        <dbReference type="EMBL" id="BAF35072.1"/>
    </source>
</evidence>
<dbReference type="SUPFAM" id="SSF75620">
    <property type="entry name" value="Release factor"/>
    <property type="match status" value="1"/>
</dbReference>
<evidence type="ECO:0000313" key="7">
    <source>
        <dbReference type="Proteomes" id="UP000000777"/>
    </source>
</evidence>
<sequence>MKNYLIIEIRQGIGGEESINFAKDIYKMYVKFFEKQNINFEIISNSNFKEIILKVENNVFDKKLLNESGIHRVQRIPKSETQGRVHTSTCTVFVANINLDNNLKLKNEDLKIEICKSSGSGGQHVNKTNSAIKIIHLPTKIAVECSDERSQNLNKTKALIILNMKILKFQKNNYNTQLNNVRKKLISNSERAKKIRTYNFTNNKITDHINNKNYFQLNKILNGEFNLID</sequence>
<dbReference type="InterPro" id="IPR050057">
    <property type="entry name" value="Prokaryotic/Mito_RF"/>
</dbReference>
<evidence type="ECO:0000259" key="4">
    <source>
        <dbReference type="Pfam" id="PF00472"/>
    </source>
</evidence>
<keyword evidence="2" id="KW-0488">Methylation</keyword>
<gene>
    <name evidence="6" type="ordered locus">CRP_041</name>
</gene>
<dbReference type="InterPro" id="IPR005139">
    <property type="entry name" value="PCRF"/>
</dbReference>